<dbReference type="AlphaFoldDB" id="A0A8J3DNZ1"/>
<accession>A0A8J3DNZ1</accession>
<sequence>MTGAGVMTDVIGAETAIGAVITGHIARTIATMARVPGSIWNLVDPRRATMRHAGSIVAVRHM</sequence>
<name>A0A8J3DNZ1_9HYPH</name>
<dbReference type="EMBL" id="BMZO01000008">
    <property type="protein sequence ID" value="GHC75424.1"/>
    <property type="molecule type" value="Genomic_DNA"/>
</dbReference>
<reference evidence="1" key="1">
    <citation type="journal article" date="2014" name="Int. J. Syst. Evol. Microbiol.">
        <title>Complete genome sequence of Corynebacterium casei LMG S-19264T (=DSM 44701T), isolated from a smear-ripened cheese.</title>
        <authorList>
            <consortium name="US DOE Joint Genome Institute (JGI-PGF)"/>
            <person name="Walter F."/>
            <person name="Albersmeier A."/>
            <person name="Kalinowski J."/>
            <person name="Ruckert C."/>
        </authorList>
    </citation>
    <scope>NUCLEOTIDE SEQUENCE</scope>
    <source>
        <strain evidence="1">KCTC 42097</strain>
    </source>
</reference>
<organism evidence="1 2">
    <name type="scientific">Limoniibacter endophyticus</name>
    <dbReference type="NCBI Taxonomy" id="1565040"/>
    <lineage>
        <taxon>Bacteria</taxon>
        <taxon>Pseudomonadati</taxon>
        <taxon>Pseudomonadota</taxon>
        <taxon>Alphaproteobacteria</taxon>
        <taxon>Hyphomicrobiales</taxon>
        <taxon>Bartonellaceae</taxon>
        <taxon>Limoniibacter</taxon>
    </lineage>
</organism>
<protein>
    <submittedName>
        <fullName evidence="1">Uncharacterized protein</fullName>
    </submittedName>
</protein>
<comment type="caution">
    <text evidence="1">The sequence shown here is derived from an EMBL/GenBank/DDBJ whole genome shotgun (WGS) entry which is preliminary data.</text>
</comment>
<dbReference type="Proteomes" id="UP000641137">
    <property type="component" value="Unassembled WGS sequence"/>
</dbReference>
<keyword evidence="2" id="KW-1185">Reference proteome</keyword>
<evidence type="ECO:0000313" key="2">
    <source>
        <dbReference type="Proteomes" id="UP000641137"/>
    </source>
</evidence>
<evidence type="ECO:0000313" key="1">
    <source>
        <dbReference type="EMBL" id="GHC75424.1"/>
    </source>
</evidence>
<reference evidence="1" key="2">
    <citation type="submission" date="2020-09" db="EMBL/GenBank/DDBJ databases">
        <authorList>
            <person name="Sun Q."/>
            <person name="Kim S."/>
        </authorList>
    </citation>
    <scope>NUCLEOTIDE SEQUENCE</scope>
    <source>
        <strain evidence="1">KCTC 42097</strain>
    </source>
</reference>
<gene>
    <name evidence="1" type="ORF">GCM10010136_25310</name>
</gene>
<proteinExistence type="predicted"/>